<evidence type="ECO:0000313" key="3">
    <source>
        <dbReference type="Proteomes" id="UP001141806"/>
    </source>
</evidence>
<accession>A0A9Q0H053</accession>
<name>A0A9Q0H053_9MAGN</name>
<feature type="signal peptide" evidence="1">
    <location>
        <begin position="1"/>
        <end position="19"/>
    </location>
</feature>
<dbReference type="EMBL" id="JAMYWD010000011">
    <property type="protein sequence ID" value="KAJ4955660.1"/>
    <property type="molecule type" value="Genomic_DNA"/>
</dbReference>
<comment type="caution">
    <text evidence="2">The sequence shown here is derived from an EMBL/GenBank/DDBJ whole genome shotgun (WGS) entry which is preliminary data.</text>
</comment>
<protein>
    <submittedName>
        <fullName evidence="2">Uncharacterized protein</fullName>
    </submittedName>
</protein>
<evidence type="ECO:0000313" key="2">
    <source>
        <dbReference type="EMBL" id="KAJ4955660.1"/>
    </source>
</evidence>
<keyword evidence="1" id="KW-0732">Signal</keyword>
<dbReference type="OrthoDB" id="73465at2759"/>
<dbReference type="Proteomes" id="UP001141806">
    <property type="component" value="Unassembled WGS sequence"/>
</dbReference>
<keyword evidence="3" id="KW-1185">Reference proteome</keyword>
<organism evidence="2 3">
    <name type="scientific">Protea cynaroides</name>
    <dbReference type="NCBI Taxonomy" id="273540"/>
    <lineage>
        <taxon>Eukaryota</taxon>
        <taxon>Viridiplantae</taxon>
        <taxon>Streptophyta</taxon>
        <taxon>Embryophyta</taxon>
        <taxon>Tracheophyta</taxon>
        <taxon>Spermatophyta</taxon>
        <taxon>Magnoliopsida</taxon>
        <taxon>Proteales</taxon>
        <taxon>Proteaceae</taxon>
        <taxon>Protea</taxon>
    </lineage>
</organism>
<sequence>MVFLYLSLLYLCFVLLAHGTPMDGKTKTYTHLLISQEEPERGTHIQNETEQAKSNGLWSGDCMKGILYADLDAIVTCFALISSISGSHLSSGQTPFLFFLFQFLHAPHYPIMCLDSEDYISFVFVNLPQEGTRSLNIYNIP</sequence>
<reference evidence="2" key="1">
    <citation type="journal article" date="2023" name="Plant J.">
        <title>The genome of the king protea, Protea cynaroides.</title>
        <authorList>
            <person name="Chang J."/>
            <person name="Duong T.A."/>
            <person name="Schoeman C."/>
            <person name="Ma X."/>
            <person name="Roodt D."/>
            <person name="Barker N."/>
            <person name="Li Z."/>
            <person name="Van de Peer Y."/>
            <person name="Mizrachi E."/>
        </authorList>
    </citation>
    <scope>NUCLEOTIDE SEQUENCE</scope>
    <source>
        <tissue evidence="2">Young leaves</tissue>
    </source>
</reference>
<gene>
    <name evidence="2" type="ORF">NE237_012443</name>
</gene>
<feature type="chain" id="PRO_5040175494" evidence="1">
    <location>
        <begin position="20"/>
        <end position="141"/>
    </location>
</feature>
<dbReference type="AlphaFoldDB" id="A0A9Q0H053"/>
<evidence type="ECO:0000256" key="1">
    <source>
        <dbReference type="SAM" id="SignalP"/>
    </source>
</evidence>
<proteinExistence type="predicted"/>